<dbReference type="EMBL" id="BPLR01016782">
    <property type="protein sequence ID" value="GIY86346.1"/>
    <property type="molecule type" value="Genomic_DNA"/>
</dbReference>
<accession>A0AAV4WTU7</accession>
<sequence>MGEGRRGAGVVDRIDRNWREVRHGSFPSHGLQTARFRRGCLALPGYRLVRFEKNGALVQHGTNRKPEIEGKTLGKRPLSPFLFPPQKNQSKQMLDYSSPLPSLTFNADYKSENQHYQNK</sequence>
<dbReference type="Proteomes" id="UP001054945">
    <property type="component" value="Unassembled WGS sequence"/>
</dbReference>
<reference evidence="2 3" key="1">
    <citation type="submission" date="2021-06" db="EMBL/GenBank/DDBJ databases">
        <title>Caerostris extrusa draft genome.</title>
        <authorList>
            <person name="Kono N."/>
            <person name="Arakawa K."/>
        </authorList>
    </citation>
    <scope>NUCLEOTIDE SEQUENCE [LARGE SCALE GENOMIC DNA]</scope>
</reference>
<comment type="caution">
    <text evidence="2">The sequence shown here is derived from an EMBL/GenBank/DDBJ whole genome shotgun (WGS) entry which is preliminary data.</text>
</comment>
<keyword evidence="3" id="KW-1185">Reference proteome</keyword>
<proteinExistence type="predicted"/>
<gene>
    <name evidence="2" type="ORF">CEXT_626801</name>
</gene>
<evidence type="ECO:0000256" key="1">
    <source>
        <dbReference type="SAM" id="MobiDB-lite"/>
    </source>
</evidence>
<feature type="region of interest" description="Disordered" evidence="1">
    <location>
        <begin position="62"/>
        <end position="97"/>
    </location>
</feature>
<evidence type="ECO:0000313" key="3">
    <source>
        <dbReference type="Proteomes" id="UP001054945"/>
    </source>
</evidence>
<dbReference type="AlphaFoldDB" id="A0AAV4WTU7"/>
<protein>
    <submittedName>
        <fullName evidence="2">Uncharacterized protein</fullName>
    </submittedName>
</protein>
<evidence type="ECO:0000313" key="2">
    <source>
        <dbReference type="EMBL" id="GIY86346.1"/>
    </source>
</evidence>
<name>A0AAV4WTU7_CAEEX</name>
<organism evidence="2 3">
    <name type="scientific">Caerostris extrusa</name>
    <name type="common">Bark spider</name>
    <name type="synonym">Caerostris bankana</name>
    <dbReference type="NCBI Taxonomy" id="172846"/>
    <lineage>
        <taxon>Eukaryota</taxon>
        <taxon>Metazoa</taxon>
        <taxon>Ecdysozoa</taxon>
        <taxon>Arthropoda</taxon>
        <taxon>Chelicerata</taxon>
        <taxon>Arachnida</taxon>
        <taxon>Araneae</taxon>
        <taxon>Araneomorphae</taxon>
        <taxon>Entelegynae</taxon>
        <taxon>Araneoidea</taxon>
        <taxon>Araneidae</taxon>
        <taxon>Caerostris</taxon>
    </lineage>
</organism>